<proteinExistence type="predicted"/>
<dbReference type="Proteomes" id="UP000663844">
    <property type="component" value="Unassembled WGS sequence"/>
</dbReference>
<dbReference type="EMBL" id="CAJNOG010000097">
    <property type="protein sequence ID" value="CAF0936397.1"/>
    <property type="molecule type" value="Genomic_DNA"/>
</dbReference>
<sequence>MLRKSNETLPQTRDSFYDDGDDDDKNNNNNNNDDNNTTPRPPQLISSIRIVTSKPPVYRRQSPNSSSPSPSSGCSDHDVTDVSSLAGDHQQFEHKQHDNHRRHSAHEQHHPFHLQSMRHVLLGSSTPTSRPPSPAHHQQQLNKKHVRIVTDDIDKSHQHHQSQHRPPYIHNHTRDHRRVRLTSSAINRQKQQQKIERENLRLLDRLQQTRASRGIKRDELLDNYDYQMGYTTFSMPPPPVPPPRAQPLTRPSSATSMASRLPTSQKKLNTQSRPSSASHTINSNNARSRPNSASTSLHGSSRSSSSARRPIWNDRWQQHE</sequence>
<dbReference type="PANTHER" id="PTHR23035">
    <property type="entry name" value="CILIA- AND FLAGELLA-ASSOCIATED PROTEIN 97-RELATED"/>
    <property type="match status" value="1"/>
</dbReference>
<dbReference type="GO" id="GO:0007283">
    <property type="term" value="P:spermatogenesis"/>
    <property type="evidence" value="ECO:0007669"/>
    <property type="project" value="TreeGrafter"/>
</dbReference>
<evidence type="ECO:0000313" key="2">
    <source>
        <dbReference type="EMBL" id="CAF0936397.1"/>
    </source>
</evidence>
<feature type="region of interest" description="Disordered" evidence="1">
    <location>
        <begin position="1"/>
        <end position="82"/>
    </location>
</feature>
<dbReference type="InterPro" id="IPR038791">
    <property type="entry name" value="Cfap97/Hemingway"/>
</dbReference>
<organism evidence="2 4">
    <name type="scientific">Adineta steineri</name>
    <dbReference type="NCBI Taxonomy" id="433720"/>
    <lineage>
        <taxon>Eukaryota</taxon>
        <taxon>Metazoa</taxon>
        <taxon>Spiralia</taxon>
        <taxon>Gnathifera</taxon>
        <taxon>Rotifera</taxon>
        <taxon>Eurotatoria</taxon>
        <taxon>Bdelloidea</taxon>
        <taxon>Adinetida</taxon>
        <taxon>Adinetidae</taxon>
        <taxon>Adineta</taxon>
    </lineage>
</organism>
<gene>
    <name evidence="2" type="ORF">JYZ213_LOCUS12471</name>
    <name evidence="3" type="ORF">OXD698_LOCUS4885</name>
</gene>
<feature type="region of interest" description="Disordered" evidence="1">
    <location>
        <begin position="122"/>
        <end position="143"/>
    </location>
</feature>
<feature type="compositionally biased region" description="Low complexity" evidence="1">
    <location>
        <begin position="282"/>
        <end position="306"/>
    </location>
</feature>
<feature type="region of interest" description="Disordered" evidence="1">
    <location>
        <begin position="232"/>
        <end position="320"/>
    </location>
</feature>
<evidence type="ECO:0000256" key="1">
    <source>
        <dbReference type="SAM" id="MobiDB-lite"/>
    </source>
</evidence>
<feature type="compositionally biased region" description="Pro residues" evidence="1">
    <location>
        <begin position="235"/>
        <end position="245"/>
    </location>
</feature>
<evidence type="ECO:0000313" key="3">
    <source>
        <dbReference type="EMBL" id="CAF3570578.1"/>
    </source>
</evidence>
<dbReference type="PANTHER" id="PTHR23035:SF1">
    <property type="entry name" value="CILIA- AND FLAGELLA-ASSOCIATED PROTEIN 97"/>
    <property type="match status" value="1"/>
</dbReference>
<feature type="compositionally biased region" description="Low complexity" evidence="1">
    <location>
        <begin position="62"/>
        <end position="72"/>
    </location>
</feature>
<dbReference type="AlphaFoldDB" id="A0A814BY31"/>
<reference evidence="2" key="1">
    <citation type="submission" date="2021-02" db="EMBL/GenBank/DDBJ databases">
        <authorList>
            <person name="Nowell W R."/>
        </authorList>
    </citation>
    <scope>NUCLEOTIDE SEQUENCE</scope>
</reference>
<feature type="region of interest" description="Disordered" evidence="1">
    <location>
        <begin position="91"/>
        <end position="110"/>
    </location>
</feature>
<protein>
    <submittedName>
        <fullName evidence="2">Uncharacterized protein</fullName>
    </submittedName>
</protein>
<dbReference type="Proteomes" id="UP000663845">
    <property type="component" value="Unassembled WGS sequence"/>
</dbReference>
<feature type="compositionally biased region" description="Polar residues" evidence="1">
    <location>
        <begin position="249"/>
        <end position="281"/>
    </location>
</feature>
<evidence type="ECO:0000313" key="4">
    <source>
        <dbReference type="Proteomes" id="UP000663845"/>
    </source>
</evidence>
<name>A0A814BY31_9BILA</name>
<comment type="caution">
    <text evidence="2">The sequence shown here is derived from an EMBL/GenBank/DDBJ whole genome shotgun (WGS) entry which is preliminary data.</text>
</comment>
<accession>A0A814BY31</accession>
<feature type="compositionally biased region" description="Low complexity" evidence="1">
    <location>
        <begin position="27"/>
        <end position="36"/>
    </location>
</feature>
<dbReference type="EMBL" id="CAJOAZ010000192">
    <property type="protein sequence ID" value="CAF3570578.1"/>
    <property type="molecule type" value="Genomic_DNA"/>
</dbReference>